<dbReference type="AlphaFoldDB" id="A0A3S4EZ52"/>
<gene>
    <name evidence="2" type="ORF">TT172_LOCUS5321</name>
</gene>
<protein>
    <submittedName>
        <fullName evidence="2">Aeed7e35-24dd-40b5-a450-ad140ea6e361</fullName>
    </submittedName>
</protein>
<evidence type="ECO:0000313" key="3">
    <source>
        <dbReference type="Proteomes" id="UP000289323"/>
    </source>
</evidence>
<name>A0A3S4EZ52_9PEZI</name>
<proteinExistence type="predicted"/>
<organism evidence="2 3">
    <name type="scientific">Thermothielavioides terrestris</name>
    <dbReference type="NCBI Taxonomy" id="2587410"/>
    <lineage>
        <taxon>Eukaryota</taxon>
        <taxon>Fungi</taxon>
        <taxon>Dikarya</taxon>
        <taxon>Ascomycota</taxon>
        <taxon>Pezizomycotina</taxon>
        <taxon>Sordariomycetes</taxon>
        <taxon>Sordariomycetidae</taxon>
        <taxon>Sordariales</taxon>
        <taxon>Chaetomiaceae</taxon>
        <taxon>Thermothielavioides</taxon>
    </lineage>
</organism>
<dbReference type="Proteomes" id="UP000289323">
    <property type="component" value="Unassembled WGS sequence"/>
</dbReference>
<evidence type="ECO:0000313" key="2">
    <source>
        <dbReference type="EMBL" id="SPQ22902.1"/>
    </source>
</evidence>
<sequence length="101" mass="10645">MSTNTPAADTTTNTGTNTGTGTGTGTGSSSTEAKWPPEHTCACERCCCHVRVSKSGVFCWNCVKKCLKVPLMMGHLKLLDGEGKGKEGEKEKEGGKEKGLH</sequence>
<reference evidence="2 3" key="1">
    <citation type="submission" date="2018-04" db="EMBL/GenBank/DDBJ databases">
        <authorList>
            <person name="Huttner S."/>
            <person name="Dainat J."/>
        </authorList>
    </citation>
    <scope>NUCLEOTIDE SEQUENCE [LARGE SCALE GENOMIC DNA]</scope>
</reference>
<dbReference type="EMBL" id="OUUZ01000009">
    <property type="protein sequence ID" value="SPQ22902.1"/>
    <property type="molecule type" value="Genomic_DNA"/>
</dbReference>
<accession>A0A3S4EZ52</accession>
<evidence type="ECO:0000256" key="1">
    <source>
        <dbReference type="SAM" id="MobiDB-lite"/>
    </source>
</evidence>
<feature type="region of interest" description="Disordered" evidence="1">
    <location>
        <begin position="78"/>
        <end position="101"/>
    </location>
</feature>
<feature type="region of interest" description="Disordered" evidence="1">
    <location>
        <begin position="1"/>
        <end position="36"/>
    </location>
</feature>